<dbReference type="GO" id="GO:0005509">
    <property type="term" value="F:calcium ion binding"/>
    <property type="evidence" value="ECO:0007669"/>
    <property type="project" value="UniProtKB-UniRule"/>
</dbReference>
<evidence type="ECO:0000313" key="11">
    <source>
        <dbReference type="Proteomes" id="UP000271889"/>
    </source>
</evidence>
<dbReference type="AlphaFoldDB" id="A0A3P7N4J4"/>
<evidence type="ECO:0000256" key="8">
    <source>
        <dbReference type="PROSITE-ProRule" id="PRU00043"/>
    </source>
</evidence>
<proteinExistence type="predicted"/>
<reference evidence="10 11" key="1">
    <citation type="submission" date="2018-11" db="EMBL/GenBank/DDBJ databases">
        <authorList>
            <consortium name="Pathogen Informatics"/>
        </authorList>
    </citation>
    <scope>NUCLEOTIDE SEQUENCE [LARGE SCALE GENOMIC DNA]</scope>
</reference>
<dbReference type="PROSITE" id="PS00232">
    <property type="entry name" value="CADHERIN_1"/>
    <property type="match status" value="1"/>
</dbReference>
<dbReference type="PANTHER" id="PTHR24028">
    <property type="entry name" value="CADHERIN-87A"/>
    <property type="match status" value="1"/>
</dbReference>
<dbReference type="GO" id="GO:0007156">
    <property type="term" value="P:homophilic cell adhesion via plasma membrane adhesion molecules"/>
    <property type="evidence" value="ECO:0007669"/>
    <property type="project" value="InterPro"/>
</dbReference>
<keyword evidence="4 8" id="KW-0106">Calcium</keyword>
<gene>
    <name evidence="10" type="ORF">CGOC_LOCUS11457</name>
</gene>
<evidence type="ECO:0000256" key="6">
    <source>
        <dbReference type="ARBA" id="ARBA00023136"/>
    </source>
</evidence>
<evidence type="ECO:0000259" key="9">
    <source>
        <dbReference type="PROSITE" id="PS50268"/>
    </source>
</evidence>
<evidence type="ECO:0000256" key="4">
    <source>
        <dbReference type="ARBA" id="ARBA00022837"/>
    </source>
</evidence>
<keyword evidence="11" id="KW-1185">Reference proteome</keyword>
<evidence type="ECO:0000256" key="3">
    <source>
        <dbReference type="ARBA" id="ARBA00022737"/>
    </source>
</evidence>
<keyword evidence="5" id="KW-1133">Transmembrane helix</keyword>
<dbReference type="PROSITE" id="PS50268">
    <property type="entry name" value="CADHERIN_2"/>
    <property type="match status" value="1"/>
</dbReference>
<evidence type="ECO:0000256" key="5">
    <source>
        <dbReference type="ARBA" id="ARBA00022989"/>
    </source>
</evidence>
<keyword evidence="3" id="KW-0677">Repeat</keyword>
<dbReference type="GO" id="GO:0005886">
    <property type="term" value="C:plasma membrane"/>
    <property type="evidence" value="ECO:0007669"/>
    <property type="project" value="InterPro"/>
</dbReference>
<accession>A0A3P7N4J4</accession>
<name>A0A3P7N4J4_CYLGO</name>
<dbReference type="Proteomes" id="UP000271889">
    <property type="component" value="Unassembled WGS sequence"/>
</dbReference>
<dbReference type="Gene3D" id="2.60.40.60">
    <property type="entry name" value="Cadherins"/>
    <property type="match status" value="1"/>
</dbReference>
<evidence type="ECO:0000256" key="1">
    <source>
        <dbReference type="ARBA" id="ARBA00004167"/>
    </source>
</evidence>
<dbReference type="OrthoDB" id="9990384at2759"/>
<organism evidence="10 11">
    <name type="scientific">Cylicostephanus goldi</name>
    <name type="common">Nematode worm</name>
    <dbReference type="NCBI Taxonomy" id="71465"/>
    <lineage>
        <taxon>Eukaryota</taxon>
        <taxon>Metazoa</taxon>
        <taxon>Ecdysozoa</taxon>
        <taxon>Nematoda</taxon>
        <taxon>Chromadorea</taxon>
        <taxon>Rhabditida</taxon>
        <taxon>Rhabditina</taxon>
        <taxon>Rhabditomorpha</taxon>
        <taxon>Strongyloidea</taxon>
        <taxon>Strongylidae</taxon>
        <taxon>Cylicostephanus</taxon>
    </lineage>
</organism>
<dbReference type="InterPro" id="IPR002126">
    <property type="entry name" value="Cadherin-like_dom"/>
</dbReference>
<keyword evidence="7" id="KW-0325">Glycoprotein</keyword>
<protein>
    <recommendedName>
        <fullName evidence="9">Cadherin domain-containing protein</fullName>
    </recommendedName>
</protein>
<dbReference type="PANTHER" id="PTHR24028:SF146">
    <property type="entry name" value="CADHERIN 96CB, ISOFORM D-RELATED"/>
    <property type="match status" value="1"/>
</dbReference>
<evidence type="ECO:0000256" key="2">
    <source>
        <dbReference type="ARBA" id="ARBA00022692"/>
    </source>
</evidence>
<dbReference type="InterPro" id="IPR050174">
    <property type="entry name" value="Protocadherin/Cadherin-CA"/>
</dbReference>
<dbReference type="InterPro" id="IPR015919">
    <property type="entry name" value="Cadherin-like_sf"/>
</dbReference>
<comment type="subcellular location">
    <subcellularLocation>
        <location evidence="1">Membrane</location>
        <topology evidence="1">Single-pass membrane protein</topology>
    </subcellularLocation>
</comment>
<dbReference type="InterPro" id="IPR020894">
    <property type="entry name" value="Cadherin_CS"/>
</dbReference>
<keyword evidence="2" id="KW-0812">Transmembrane</keyword>
<keyword evidence="6" id="KW-0472">Membrane</keyword>
<dbReference type="CDD" id="cd11304">
    <property type="entry name" value="Cadherin_repeat"/>
    <property type="match status" value="1"/>
</dbReference>
<dbReference type="SUPFAM" id="SSF49313">
    <property type="entry name" value="Cadherin-like"/>
    <property type="match status" value="1"/>
</dbReference>
<evidence type="ECO:0000313" key="10">
    <source>
        <dbReference type="EMBL" id="VDN30138.1"/>
    </source>
</evidence>
<evidence type="ECO:0000256" key="7">
    <source>
        <dbReference type="ARBA" id="ARBA00023180"/>
    </source>
</evidence>
<sequence length="254" mass="28919">MTLNVIVTDVNDNGPLFEESRYFILLDKNALPGEEILTVHASDPDQPMPGKDVQEVFYRIKEMLFDYRGMNRAVESMFTIGKTTGVIRLEQEVRMSITTLCVYFFKITKNFSEFVGGAFHLLLESMDSLDENAHRDQCIVKVYIHDESDIVRMELPMPPAAVTYEKISTMRDTISNATGLKAMIKDLRYHHEEGNLIYDVTDLRLVLVNRTTSEIIPAERAIAIADKRRSAMGDNIPNMTKAQVWQFSKACGKV</sequence>
<dbReference type="EMBL" id="UYRV01116531">
    <property type="protein sequence ID" value="VDN30138.1"/>
    <property type="molecule type" value="Genomic_DNA"/>
</dbReference>
<feature type="domain" description="Cadherin" evidence="9">
    <location>
        <begin position="18"/>
        <end position="161"/>
    </location>
</feature>